<comment type="caution">
    <text evidence="2">The sequence shown here is derived from an EMBL/GenBank/DDBJ whole genome shotgun (WGS) entry which is preliminary data.</text>
</comment>
<name>A0A6N9H9P9_9MICO</name>
<dbReference type="Pfam" id="PF00462">
    <property type="entry name" value="Glutaredoxin"/>
    <property type="match status" value="1"/>
</dbReference>
<evidence type="ECO:0000313" key="2">
    <source>
        <dbReference type="EMBL" id="MYM20466.1"/>
    </source>
</evidence>
<dbReference type="RefSeq" id="WP_160953882.1">
    <property type="nucleotide sequence ID" value="NZ_WWEQ01000054.1"/>
</dbReference>
<gene>
    <name evidence="2" type="ORF">GSY69_10945</name>
</gene>
<feature type="domain" description="Glutaredoxin" evidence="1">
    <location>
        <begin position="8"/>
        <end position="58"/>
    </location>
</feature>
<keyword evidence="3" id="KW-1185">Reference proteome</keyword>
<dbReference type="Proteomes" id="UP000469215">
    <property type="component" value="Unassembled WGS sequence"/>
</dbReference>
<dbReference type="SUPFAM" id="SSF52833">
    <property type="entry name" value="Thioredoxin-like"/>
    <property type="match status" value="1"/>
</dbReference>
<sequence length="68" mass="7336">MNTNPTATVYVTTNCTACTATKRQLDKLDADIEYIAADSDEVIAKLKDLGFRQLPVVITESGSSQLSV</sequence>
<proteinExistence type="predicted"/>
<dbReference type="Gene3D" id="3.40.30.10">
    <property type="entry name" value="Glutaredoxin"/>
    <property type="match status" value="1"/>
</dbReference>
<evidence type="ECO:0000259" key="1">
    <source>
        <dbReference type="Pfam" id="PF00462"/>
    </source>
</evidence>
<organism evidence="2 3">
    <name type="scientific">Brevibacterium rongguiense</name>
    <dbReference type="NCBI Taxonomy" id="2695267"/>
    <lineage>
        <taxon>Bacteria</taxon>
        <taxon>Bacillati</taxon>
        <taxon>Actinomycetota</taxon>
        <taxon>Actinomycetes</taxon>
        <taxon>Micrococcales</taxon>
        <taxon>Brevibacteriaceae</taxon>
        <taxon>Brevibacterium</taxon>
    </lineage>
</organism>
<evidence type="ECO:0000313" key="3">
    <source>
        <dbReference type="Proteomes" id="UP000469215"/>
    </source>
</evidence>
<reference evidence="2 3" key="1">
    <citation type="submission" date="2020-01" db="EMBL/GenBank/DDBJ databases">
        <authorList>
            <person name="Deng T."/>
        </authorList>
    </citation>
    <scope>NUCLEOTIDE SEQUENCE [LARGE SCALE GENOMIC DNA]</scope>
    <source>
        <strain evidence="2 3">5221</strain>
    </source>
</reference>
<dbReference type="AlphaFoldDB" id="A0A6N9H9P9"/>
<dbReference type="EMBL" id="WWEQ01000054">
    <property type="protein sequence ID" value="MYM20466.1"/>
    <property type="molecule type" value="Genomic_DNA"/>
</dbReference>
<dbReference type="InterPro" id="IPR036249">
    <property type="entry name" value="Thioredoxin-like_sf"/>
</dbReference>
<dbReference type="InterPro" id="IPR002109">
    <property type="entry name" value="Glutaredoxin"/>
</dbReference>
<accession>A0A6N9H9P9</accession>
<protein>
    <submittedName>
        <fullName evidence="2">NrdH-redoxin</fullName>
    </submittedName>
</protein>